<gene>
    <name evidence="2" type="ORF">NIES3787_30040</name>
</gene>
<proteinExistence type="predicted"/>
<sequence>MHNFLKVLALLLSMSTASVLAQQKDERGGDCAQTKSQYEYFCTKKGDPAKDDIMTTANIACNNAKRNMAAACDGNSEADAAYKFDEKGTPAAK</sequence>
<accession>A0A6H9FW09</accession>
<organism evidence="2 3">
    <name type="scientific">Microcystis aeruginosa NIES-3787</name>
    <dbReference type="NCBI Taxonomy" id="2517782"/>
    <lineage>
        <taxon>Bacteria</taxon>
        <taxon>Bacillati</taxon>
        <taxon>Cyanobacteriota</taxon>
        <taxon>Cyanophyceae</taxon>
        <taxon>Oscillatoriophycideae</taxon>
        <taxon>Chroococcales</taxon>
        <taxon>Microcystaceae</taxon>
        <taxon>Microcystis</taxon>
    </lineage>
</organism>
<evidence type="ECO:0000313" key="3">
    <source>
        <dbReference type="Proteomes" id="UP000438874"/>
    </source>
</evidence>
<evidence type="ECO:0000256" key="1">
    <source>
        <dbReference type="SAM" id="SignalP"/>
    </source>
</evidence>
<dbReference type="AlphaFoldDB" id="A0A6H9FW09"/>
<feature type="chain" id="PRO_5026145606" evidence="1">
    <location>
        <begin position="22"/>
        <end position="93"/>
    </location>
</feature>
<name>A0A6H9FW09_MICAE</name>
<reference evidence="2 3" key="1">
    <citation type="submission" date="2019-02" db="EMBL/GenBank/DDBJ databases">
        <title>Draft genome sequence of Arthrospira platensis NIES-3787.</title>
        <authorList>
            <person name="Yamaguchi H."/>
            <person name="Suzuki S."/>
            <person name="Kawachi M."/>
        </authorList>
    </citation>
    <scope>NUCLEOTIDE SEQUENCE [LARGE SCALE GENOMIC DNA]</scope>
    <source>
        <strain evidence="2 3">NIES-3787</strain>
    </source>
</reference>
<comment type="caution">
    <text evidence="2">The sequence shown here is derived from an EMBL/GenBank/DDBJ whole genome shotgun (WGS) entry which is preliminary data.</text>
</comment>
<keyword evidence="1" id="KW-0732">Signal</keyword>
<evidence type="ECO:0000313" key="2">
    <source>
        <dbReference type="EMBL" id="GCL47298.1"/>
    </source>
</evidence>
<dbReference type="Proteomes" id="UP000438874">
    <property type="component" value="Unassembled WGS sequence"/>
</dbReference>
<dbReference type="EMBL" id="BJCH01000039">
    <property type="protein sequence ID" value="GCL47298.1"/>
    <property type="molecule type" value="Genomic_DNA"/>
</dbReference>
<protein>
    <submittedName>
        <fullName evidence="2">Uncharacterized protein</fullName>
    </submittedName>
</protein>
<feature type="signal peptide" evidence="1">
    <location>
        <begin position="1"/>
        <end position="21"/>
    </location>
</feature>